<reference evidence="3" key="1">
    <citation type="submission" date="2022-11" db="UniProtKB">
        <authorList>
            <consortium name="WormBaseParasite"/>
        </authorList>
    </citation>
    <scope>IDENTIFICATION</scope>
</reference>
<keyword evidence="1" id="KW-0472">Membrane</keyword>
<accession>A0A915D0R4</accession>
<keyword evidence="2" id="KW-1185">Reference proteome</keyword>
<feature type="transmembrane region" description="Helical" evidence="1">
    <location>
        <begin position="6"/>
        <end position="26"/>
    </location>
</feature>
<sequence>MDYLFIYTVWLMLLSATFTLFPIVLIRDWRRRGSSDGFSSVSLVLPVLSAWCWFEFGVLADDLYSST</sequence>
<keyword evidence="1" id="KW-0812">Transmembrane</keyword>
<dbReference type="WBParaSite" id="jg14606">
    <property type="protein sequence ID" value="jg14606"/>
    <property type="gene ID" value="jg14606"/>
</dbReference>
<keyword evidence="1" id="KW-1133">Transmembrane helix</keyword>
<organism evidence="2 3">
    <name type="scientific">Ditylenchus dipsaci</name>
    <dbReference type="NCBI Taxonomy" id="166011"/>
    <lineage>
        <taxon>Eukaryota</taxon>
        <taxon>Metazoa</taxon>
        <taxon>Ecdysozoa</taxon>
        <taxon>Nematoda</taxon>
        <taxon>Chromadorea</taxon>
        <taxon>Rhabditida</taxon>
        <taxon>Tylenchina</taxon>
        <taxon>Tylenchomorpha</taxon>
        <taxon>Sphaerularioidea</taxon>
        <taxon>Anguinidae</taxon>
        <taxon>Anguininae</taxon>
        <taxon>Ditylenchus</taxon>
    </lineage>
</organism>
<proteinExistence type="predicted"/>
<evidence type="ECO:0000313" key="3">
    <source>
        <dbReference type="WBParaSite" id="jg14606"/>
    </source>
</evidence>
<dbReference type="Proteomes" id="UP000887574">
    <property type="component" value="Unplaced"/>
</dbReference>
<evidence type="ECO:0000313" key="2">
    <source>
        <dbReference type="Proteomes" id="UP000887574"/>
    </source>
</evidence>
<evidence type="ECO:0000256" key="1">
    <source>
        <dbReference type="SAM" id="Phobius"/>
    </source>
</evidence>
<feature type="transmembrane region" description="Helical" evidence="1">
    <location>
        <begin position="38"/>
        <end position="60"/>
    </location>
</feature>
<dbReference type="AlphaFoldDB" id="A0A915D0R4"/>
<name>A0A915D0R4_9BILA</name>
<protein>
    <submittedName>
        <fullName evidence="3">NADH dehydrogenase subunit 4</fullName>
    </submittedName>
</protein>